<feature type="binding site" evidence="6">
    <location>
        <position position="222"/>
    </location>
    <ligand>
        <name>Mg(2+)</name>
        <dbReference type="ChEBI" id="CHEBI:18420"/>
    </ligand>
</feature>
<dbReference type="PROSITE" id="PS01217">
    <property type="entry name" value="SUCCINYL_COA_LIG_3"/>
    <property type="match status" value="1"/>
</dbReference>
<comment type="similarity">
    <text evidence="6">Belongs to the succinate/malate CoA ligase beta subunit family.</text>
</comment>
<dbReference type="SUPFAM" id="SSF52210">
    <property type="entry name" value="Succinyl-CoA synthetase domains"/>
    <property type="match status" value="1"/>
</dbReference>
<comment type="subunit">
    <text evidence="6">Heterotetramer of two alpha and two beta subunits.</text>
</comment>
<evidence type="ECO:0000256" key="4">
    <source>
        <dbReference type="ARBA" id="ARBA00022741"/>
    </source>
</evidence>
<feature type="domain" description="ATP-grasp" evidence="8">
    <location>
        <begin position="9"/>
        <end position="236"/>
    </location>
</feature>
<evidence type="ECO:0000256" key="6">
    <source>
        <dbReference type="HAMAP-Rule" id="MF_00558"/>
    </source>
</evidence>
<dbReference type="PIRSF" id="PIRSF001554">
    <property type="entry name" value="SucCS_beta"/>
    <property type="match status" value="1"/>
</dbReference>
<dbReference type="Gene3D" id="3.30.470.20">
    <property type="entry name" value="ATP-grasp fold, B domain"/>
    <property type="match status" value="1"/>
</dbReference>
<sequence>MNIHEYQAKDLLRGYGVAVPRGGVAFTPEEAESVARELGGPVWVVKSQIHAGGRGAGRFQGNAQGKGGVRVVKSIEEVAANAAEMLNHVLVTKQTGAEGREVKRLYVEEGADIKRELYLGLLTDRASGRVTIIASTEGGMEIEEVAHNTPERIVKVAVDPVTGIQGYHTRKVAFALGLEGKQVSAAAKFITAAYKAFVELDCQIVEINPLIVTGSGDILALDAKMSFDDNALFRHKEVAALRDEAEEDPAEIEAARHELNYVKLDGNIGCMVNGAGLAMATMDIIKLYGGEPANFLDVGGGATKERVTAAFKLILSDSNVEGILVNIFGGIMRCDVIAEGVVAAARDVKLHVPLVVRLEGTNVALGKQILADSGLPILSADNLDDAAKKIVAAVKKEAA</sequence>
<organism evidence="9 10">
    <name type="scientific">Azospirillum picis</name>
    <dbReference type="NCBI Taxonomy" id="488438"/>
    <lineage>
        <taxon>Bacteria</taxon>
        <taxon>Pseudomonadati</taxon>
        <taxon>Pseudomonadota</taxon>
        <taxon>Alphaproteobacteria</taxon>
        <taxon>Rhodospirillales</taxon>
        <taxon>Azospirillaceae</taxon>
        <taxon>Azospirillum</taxon>
    </lineage>
</organism>
<dbReference type="InterPro" id="IPR005811">
    <property type="entry name" value="SUCC_ACL_C"/>
</dbReference>
<comment type="catalytic activity">
    <reaction evidence="6">
        <text>succinate + ATP + CoA = succinyl-CoA + ADP + phosphate</text>
        <dbReference type="Rhea" id="RHEA:17661"/>
        <dbReference type="ChEBI" id="CHEBI:30031"/>
        <dbReference type="ChEBI" id="CHEBI:30616"/>
        <dbReference type="ChEBI" id="CHEBI:43474"/>
        <dbReference type="ChEBI" id="CHEBI:57287"/>
        <dbReference type="ChEBI" id="CHEBI:57292"/>
        <dbReference type="ChEBI" id="CHEBI:456216"/>
        <dbReference type="EC" id="6.2.1.5"/>
    </reaction>
</comment>
<accession>A0ABU0MHI3</accession>
<comment type="pathway">
    <text evidence="6">Carbohydrate metabolism; tricarboxylic acid cycle; succinate from succinyl-CoA (ligase route): step 1/1.</text>
</comment>
<dbReference type="NCBIfam" id="NF001913">
    <property type="entry name" value="PRK00696.1"/>
    <property type="match status" value="1"/>
</dbReference>
<feature type="binding site" evidence="6">
    <location>
        <position position="46"/>
    </location>
    <ligand>
        <name>ATP</name>
        <dbReference type="ChEBI" id="CHEBI:30616"/>
    </ligand>
</feature>
<feature type="binding site" evidence="6">
    <location>
        <position position="273"/>
    </location>
    <ligand>
        <name>substrate</name>
        <note>ligand shared with subunit alpha</note>
    </ligand>
</feature>
<dbReference type="Gene3D" id="3.30.1490.20">
    <property type="entry name" value="ATP-grasp fold, A domain"/>
    <property type="match status" value="1"/>
</dbReference>
<dbReference type="Proteomes" id="UP001244552">
    <property type="component" value="Unassembled WGS sequence"/>
</dbReference>
<dbReference type="SUPFAM" id="SSF56059">
    <property type="entry name" value="Glutathione synthetase ATP-binding domain-like"/>
    <property type="match status" value="1"/>
</dbReference>
<protein>
    <recommendedName>
        <fullName evidence="6">Succinate--CoA ligase [ADP-forming] subunit beta</fullName>
        <ecNumber evidence="6">6.2.1.5</ecNumber>
    </recommendedName>
    <alternativeName>
        <fullName evidence="6">Succinyl-CoA synthetase subunit beta</fullName>
        <shortName evidence="6">SCS-beta</shortName>
    </alternativeName>
</protein>
<dbReference type="InterPro" id="IPR013650">
    <property type="entry name" value="ATP-grasp_succ-CoA_synth-type"/>
</dbReference>
<evidence type="ECO:0000259" key="8">
    <source>
        <dbReference type="PROSITE" id="PS50975"/>
    </source>
</evidence>
<evidence type="ECO:0000256" key="7">
    <source>
        <dbReference type="PROSITE-ProRule" id="PRU00409"/>
    </source>
</evidence>
<feature type="binding site" evidence="6">
    <location>
        <begin position="53"/>
        <end position="55"/>
    </location>
    <ligand>
        <name>ATP</name>
        <dbReference type="ChEBI" id="CHEBI:30616"/>
    </ligand>
</feature>
<keyword evidence="2 6" id="KW-0436">Ligase</keyword>
<dbReference type="Pfam" id="PF08442">
    <property type="entry name" value="ATP-grasp_2"/>
    <property type="match status" value="1"/>
</dbReference>
<dbReference type="InterPro" id="IPR005809">
    <property type="entry name" value="Succ_CoA_ligase-like_bsu"/>
</dbReference>
<feature type="binding site" evidence="6">
    <location>
        <begin position="330"/>
        <end position="332"/>
    </location>
    <ligand>
        <name>substrate</name>
        <note>ligand shared with subunit alpha</note>
    </ligand>
</feature>
<dbReference type="PANTHER" id="PTHR11815:SF10">
    <property type="entry name" value="SUCCINATE--COA LIGASE [GDP-FORMING] SUBUNIT BETA, MITOCHONDRIAL"/>
    <property type="match status" value="1"/>
</dbReference>
<feature type="binding site" evidence="6">
    <location>
        <position position="208"/>
    </location>
    <ligand>
        <name>Mg(2+)</name>
        <dbReference type="ChEBI" id="CHEBI:18420"/>
    </ligand>
</feature>
<keyword evidence="3 6" id="KW-0479">Metal-binding</keyword>
<reference evidence="9 10" key="1">
    <citation type="submission" date="2023-07" db="EMBL/GenBank/DDBJ databases">
        <title>Genomic Encyclopedia of Type Strains, Phase IV (KMG-IV): sequencing the most valuable type-strain genomes for metagenomic binning, comparative biology and taxonomic classification.</title>
        <authorList>
            <person name="Goeker M."/>
        </authorList>
    </citation>
    <scope>NUCLEOTIDE SEQUENCE [LARGE SCALE GENOMIC DNA]</scope>
    <source>
        <strain evidence="9 10">DSM 19922</strain>
    </source>
</reference>
<dbReference type="PROSITE" id="PS50975">
    <property type="entry name" value="ATP_GRASP"/>
    <property type="match status" value="1"/>
</dbReference>
<evidence type="ECO:0000256" key="2">
    <source>
        <dbReference type="ARBA" id="ARBA00022598"/>
    </source>
</evidence>
<feature type="binding site" evidence="6">
    <location>
        <position position="108"/>
    </location>
    <ligand>
        <name>ATP</name>
        <dbReference type="ChEBI" id="CHEBI:30616"/>
    </ligand>
</feature>
<dbReference type="InterPro" id="IPR011761">
    <property type="entry name" value="ATP-grasp"/>
</dbReference>
<evidence type="ECO:0000256" key="1">
    <source>
        <dbReference type="ARBA" id="ARBA00022532"/>
    </source>
</evidence>
<dbReference type="Pfam" id="PF00549">
    <property type="entry name" value="Ligase_CoA"/>
    <property type="match status" value="1"/>
</dbReference>
<dbReference type="EMBL" id="JAUSVU010000004">
    <property type="protein sequence ID" value="MDQ0532897.1"/>
    <property type="molecule type" value="Genomic_DNA"/>
</dbReference>
<dbReference type="HAMAP" id="MF_00558">
    <property type="entry name" value="Succ_CoA_beta"/>
    <property type="match status" value="1"/>
</dbReference>
<keyword evidence="4 6" id="KW-0547">Nucleotide-binding</keyword>
<comment type="catalytic activity">
    <reaction evidence="6">
        <text>GTP + succinate + CoA = succinyl-CoA + GDP + phosphate</text>
        <dbReference type="Rhea" id="RHEA:22120"/>
        <dbReference type="ChEBI" id="CHEBI:30031"/>
        <dbReference type="ChEBI" id="CHEBI:37565"/>
        <dbReference type="ChEBI" id="CHEBI:43474"/>
        <dbReference type="ChEBI" id="CHEBI:57287"/>
        <dbReference type="ChEBI" id="CHEBI:57292"/>
        <dbReference type="ChEBI" id="CHEBI:58189"/>
    </reaction>
</comment>
<comment type="function">
    <text evidence="6">Succinyl-CoA synthetase functions in the citric acid cycle (TCA), coupling the hydrolysis of succinyl-CoA to the synthesis of either ATP or GTP and thus represents the only step of substrate-level phosphorylation in the TCA. The beta subunit provides nucleotide specificity of the enzyme and binds the substrate succinate, while the binding sites for coenzyme A and phosphate are found in the alpha subunit.</text>
</comment>
<dbReference type="Gene3D" id="3.40.50.261">
    <property type="entry name" value="Succinyl-CoA synthetase domains"/>
    <property type="match status" value="1"/>
</dbReference>
<evidence type="ECO:0000313" key="10">
    <source>
        <dbReference type="Proteomes" id="UP001244552"/>
    </source>
</evidence>
<feature type="binding site" evidence="6">
    <location>
        <position position="116"/>
    </location>
    <ligand>
        <name>ATP</name>
        <dbReference type="ChEBI" id="CHEBI:30616"/>
    </ligand>
</feature>
<dbReference type="InterPro" id="IPR013815">
    <property type="entry name" value="ATP_grasp_subdomain_1"/>
</dbReference>
<dbReference type="GO" id="GO:0004775">
    <property type="term" value="F:succinate-CoA ligase (ADP-forming) activity"/>
    <property type="evidence" value="ECO:0007669"/>
    <property type="project" value="UniProtKB-EC"/>
</dbReference>
<dbReference type="EC" id="6.2.1.5" evidence="6"/>
<comment type="caution">
    <text evidence="9">The sequence shown here is derived from an EMBL/GenBank/DDBJ whole genome shotgun (WGS) entry which is preliminary data.</text>
</comment>
<feature type="binding site" evidence="6">
    <location>
        <position position="111"/>
    </location>
    <ligand>
        <name>ATP</name>
        <dbReference type="ChEBI" id="CHEBI:30616"/>
    </ligand>
</feature>
<evidence type="ECO:0000256" key="3">
    <source>
        <dbReference type="ARBA" id="ARBA00022723"/>
    </source>
</evidence>
<keyword evidence="6 7" id="KW-0067">ATP-binding</keyword>
<dbReference type="RefSeq" id="WP_209980301.1">
    <property type="nucleotide sequence ID" value="NZ_JAGINO010000004.1"/>
</dbReference>
<comment type="cofactor">
    <cofactor evidence="6">
        <name>Mg(2+)</name>
        <dbReference type="ChEBI" id="CHEBI:18420"/>
    </cofactor>
    <text evidence="6">Binds 1 Mg(2+) ion per subunit.</text>
</comment>
<gene>
    <name evidence="6" type="primary">sucC</name>
    <name evidence="9" type="ORF">QO018_001744</name>
</gene>
<keyword evidence="5 6" id="KW-0460">Magnesium</keyword>
<dbReference type="NCBIfam" id="TIGR01016">
    <property type="entry name" value="sucCoAbeta"/>
    <property type="match status" value="1"/>
</dbReference>
<evidence type="ECO:0000313" key="9">
    <source>
        <dbReference type="EMBL" id="MDQ0532897.1"/>
    </source>
</evidence>
<dbReference type="InterPro" id="IPR017866">
    <property type="entry name" value="Succ-CoA_synthase_bsu_CS"/>
</dbReference>
<name>A0ABU0MHI3_9PROT</name>
<dbReference type="InterPro" id="IPR016102">
    <property type="entry name" value="Succinyl-CoA_synth-like"/>
</dbReference>
<keyword evidence="10" id="KW-1185">Reference proteome</keyword>
<dbReference type="PANTHER" id="PTHR11815">
    <property type="entry name" value="SUCCINYL-COA SYNTHETASE BETA CHAIN"/>
    <property type="match status" value="1"/>
</dbReference>
<evidence type="ECO:0000256" key="5">
    <source>
        <dbReference type="ARBA" id="ARBA00022842"/>
    </source>
</evidence>
<proteinExistence type="inferred from homology"/>
<keyword evidence="1 6" id="KW-0816">Tricarboxylic acid cycle</keyword>